<reference evidence="1" key="1">
    <citation type="journal article" date="2014" name="Int. J. Syst. Evol. Microbiol.">
        <title>Complete genome sequence of Corynebacterium casei LMG S-19264T (=DSM 44701T), isolated from a smear-ripened cheese.</title>
        <authorList>
            <consortium name="US DOE Joint Genome Institute (JGI-PGF)"/>
            <person name="Walter F."/>
            <person name="Albersmeier A."/>
            <person name="Kalinowski J."/>
            <person name="Ruckert C."/>
        </authorList>
    </citation>
    <scope>NUCLEOTIDE SEQUENCE</scope>
    <source>
        <strain evidence="1">JCM 13306</strain>
    </source>
</reference>
<organism evidence="1 2">
    <name type="scientific">Xanthomonas boreopolis</name>
    <dbReference type="NCBI Taxonomy" id="86183"/>
    <lineage>
        <taxon>Bacteria</taxon>
        <taxon>Pseudomonadati</taxon>
        <taxon>Pseudomonadota</taxon>
        <taxon>Gammaproteobacteria</taxon>
        <taxon>Lysobacterales</taxon>
        <taxon>Lysobacteraceae</taxon>
        <taxon>Xanthomonas</taxon>
    </lineage>
</organism>
<dbReference type="EMBL" id="BNBA01000010">
    <property type="protein sequence ID" value="GHH52445.1"/>
    <property type="molecule type" value="Genomic_DNA"/>
</dbReference>
<evidence type="ECO:0000313" key="1">
    <source>
        <dbReference type="EMBL" id="GHH52445.1"/>
    </source>
</evidence>
<sequence length="69" mass="7575">MDTTGGTALAAVMVLVKALHDDGVLPMERFIETLRRHALLTKARGAEAMGEDLLEMAAQLARSLQRQRQ</sequence>
<dbReference type="Proteomes" id="UP000623958">
    <property type="component" value="Unassembled WGS sequence"/>
</dbReference>
<proteinExistence type="predicted"/>
<reference evidence="1" key="2">
    <citation type="submission" date="2020-09" db="EMBL/GenBank/DDBJ databases">
        <authorList>
            <person name="Sun Q."/>
            <person name="Ohkuma M."/>
        </authorList>
    </citation>
    <scope>NUCLEOTIDE SEQUENCE</scope>
    <source>
        <strain evidence="1">JCM 13306</strain>
    </source>
</reference>
<keyword evidence="2" id="KW-1185">Reference proteome</keyword>
<evidence type="ECO:0000313" key="2">
    <source>
        <dbReference type="Proteomes" id="UP000623958"/>
    </source>
</evidence>
<protein>
    <submittedName>
        <fullName evidence="1">Uncharacterized protein</fullName>
    </submittedName>
</protein>
<comment type="caution">
    <text evidence="1">The sequence shown here is derived from an EMBL/GenBank/DDBJ whole genome shotgun (WGS) entry which is preliminary data.</text>
</comment>
<dbReference type="AlphaFoldDB" id="A0A919F7A4"/>
<dbReference type="RefSeq" id="WP_434029059.1">
    <property type="nucleotide sequence ID" value="NZ_BNBA01000010.1"/>
</dbReference>
<gene>
    <name evidence="1" type="ORF">GCM10009090_16310</name>
</gene>
<name>A0A919F7A4_9XANT</name>
<accession>A0A919F7A4</accession>